<keyword evidence="4" id="KW-0689">Ribosomal protein</keyword>
<dbReference type="AlphaFoldDB" id="A0A0R3UFK7"/>
<gene>
    <name evidence="10" type="ORF">MCOS_LOCUS5913</name>
</gene>
<keyword evidence="6" id="KW-0687">Ribonucleoprotein</keyword>
<proteinExistence type="inferred from homology"/>
<dbReference type="GO" id="GO:0003735">
    <property type="term" value="F:structural constituent of ribosome"/>
    <property type="evidence" value="ECO:0007669"/>
    <property type="project" value="InterPro"/>
</dbReference>
<evidence type="ECO:0000256" key="6">
    <source>
        <dbReference type="ARBA" id="ARBA00023274"/>
    </source>
</evidence>
<protein>
    <recommendedName>
        <fullName evidence="7">Small ribosomal subunit protein mS31</fullName>
    </recommendedName>
    <alternativeName>
        <fullName evidence="8">28S ribosomal protein S31, mitochondrial</fullName>
    </alternativeName>
</protein>
<accession>A0A0R3UFK7</accession>
<keyword evidence="11" id="KW-1185">Reference proteome</keyword>
<keyword evidence="3" id="KW-0809">Transit peptide</keyword>
<dbReference type="Proteomes" id="UP000267029">
    <property type="component" value="Unassembled WGS sequence"/>
</dbReference>
<name>A0A0R3UFK7_MESCO</name>
<keyword evidence="5" id="KW-0496">Mitochondrion</keyword>
<feature type="region of interest" description="Disordered" evidence="9">
    <location>
        <begin position="134"/>
        <end position="156"/>
    </location>
</feature>
<dbReference type="PANTHER" id="PTHR13231">
    <property type="entry name" value="MITOCHONDRIAL RIBOSOMAL PROTEIN S31"/>
    <property type="match status" value="1"/>
</dbReference>
<dbReference type="EMBL" id="UXSR01005221">
    <property type="protein sequence ID" value="VDD79910.1"/>
    <property type="molecule type" value="Genomic_DNA"/>
</dbReference>
<feature type="region of interest" description="Disordered" evidence="9">
    <location>
        <begin position="27"/>
        <end position="114"/>
    </location>
</feature>
<evidence type="ECO:0000256" key="4">
    <source>
        <dbReference type="ARBA" id="ARBA00022980"/>
    </source>
</evidence>
<evidence type="ECO:0000256" key="7">
    <source>
        <dbReference type="ARBA" id="ARBA00035133"/>
    </source>
</evidence>
<dbReference type="PANTHER" id="PTHR13231:SF3">
    <property type="entry name" value="SMALL RIBOSOMAL SUBUNIT PROTEIN MS31"/>
    <property type="match status" value="1"/>
</dbReference>
<dbReference type="GO" id="GO:0005763">
    <property type="term" value="C:mitochondrial small ribosomal subunit"/>
    <property type="evidence" value="ECO:0007669"/>
    <property type="project" value="InterPro"/>
</dbReference>
<feature type="compositionally biased region" description="Basic and acidic residues" evidence="9">
    <location>
        <begin position="72"/>
        <end position="88"/>
    </location>
</feature>
<dbReference type="STRING" id="53468.A0A0R3UFK7"/>
<evidence type="ECO:0000256" key="9">
    <source>
        <dbReference type="SAM" id="MobiDB-lite"/>
    </source>
</evidence>
<feature type="compositionally biased region" description="Basic residues" evidence="9">
    <location>
        <begin position="28"/>
        <end position="39"/>
    </location>
</feature>
<evidence type="ECO:0000256" key="8">
    <source>
        <dbReference type="ARBA" id="ARBA00035363"/>
    </source>
</evidence>
<organism evidence="12">
    <name type="scientific">Mesocestoides corti</name>
    <name type="common">Flatworm</name>
    <dbReference type="NCBI Taxonomy" id="53468"/>
    <lineage>
        <taxon>Eukaryota</taxon>
        <taxon>Metazoa</taxon>
        <taxon>Spiralia</taxon>
        <taxon>Lophotrochozoa</taxon>
        <taxon>Platyhelminthes</taxon>
        <taxon>Cestoda</taxon>
        <taxon>Eucestoda</taxon>
        <taxon>Cyclophyllidea</taxon>
        <taxon>Mesocestoididae</taxon>
        <taxon>Mesocestoides</taxon>
    </lineage>
</organism>
<evidence type="ECO:0000256" key="2">
    <source>
        <dbReference type="ARBA" id="ARBA00011057"/>
    </source>
</evidence>
<reference evidence="12" key="2">
    <citation type="submission" date="2019-11" db="UniProtKB">
        <authorList>
            <consortium name="WormBaseParasite"/>
        </authorList>
    </citation>
    <scope>IDENTIFICATION</scope>
</reference>
<reference evidence="10 11" key="1">
    <citation type="submission" date="2018-10" db="EMBL/GenBank/DDBJ databases">
        <authorList>
            <consortium name="Pathogen Informatics"/>
        </authorList>
    </citation>
    <scope>NUCLEOTIDE SEQUENCE [LARGE SCALE GENOMIC DNA]</scope>
</reference>
<evidence type="ECO:0000256" key="1">
    <source>
        <dbReference type="ARBA" id="ARBA00004173"/>
    </source>
</evidence>
<evidence type="ECO:0000313" key="12">
    <source>
        <dbReference type="WBParaSite" id="MCU_001050-RA"/>
    </source>
</evidence>
<sequence>MLITFSRLLHPLRSPRLIATRILSSFGKKPRIPPRKTKAVTKDRASLLSNPPIAPSTSQLLEDFLTPPGRSKSQENAEDKKDYLEKSARPRITRKKPLNDDTTPAPRDISQAQSQDVIKSVDLLRDFLNAEVQPPKRSARAHARTIHGPSRVRRTEMLPPPAKLDLFDQETFSNLSSEEPSYRNEVFCQIDSLEASTNRARSTLSKFEELTQWTLDGRLWRYPIDNEQDWFEELNTPFNEHVFLNRFVSKTVGSKGPGPLRAFMELVCTGLAQNPYIGAQQKKDHIAWFESYFNDKIKHIAAAVEEERQMVEAESGASKTKL</sequence>
<evidence type="ECO:0000256" key="5">
    <source>
        <dbReference type="ARBA" id="ARBA00023128"/>
    </source>
</evidence>
<dbReference type="Pfam" id="PF15433">
    <property type="entry name" value="MRP-S31"/>
    <property type="match status" value="1"/>
</dbReference>
<evidence type="ECO:0000313" key="11">
    <source>
        <dbReference type="Proteomes" id="UP000267029"/>
    </source>
</evidence>
<evidence type="ECO:0000256" key="3">
    <source>
        <dbReference type="ARBA" id="ARBA00022946"/>
    </source>
</evidence>
<dbReference type="OrthoDB" id="5989925at2759"/>
<comment type="subcellular location">
    <subcellularLocation>
        <location evidence="1">Mitochondrion</location>
    </subcellularLocation>
</comment>
<dbReference type="InterPro" id="IPR026299">
    <property type="entry name" value="MRP-S31"/>
</dbReference>
<comment type="similarity">
    <text evidence="2">Belongs to the mitochondrion-specific ribosomal protein mS31 family.</text>
</comment>
<evidence type="ECO:0000313" key="10">
    <source>
        <dbReference type="EMBL" id="VDD79910.1"/>
    </source>
</evidence>
<dbReference type="WBParaSite" id="MCU_001050-RA">
    <property type="protein sequence ID" value="MCU_001050-RA"/>
    <property type="gene ID" value="MCU_001050"/>
</dbReference>